<dbReference type="EMBL" id="PGCJ01001175">
    <property type="protein sequence ID" value="PLW08216.1"/>
    <property type="molecule type" value="Genomic_DNA"/>
</dbReference>
<reference evidence="2 4" key="1">
    <citation type="submission" date="2017-11" db="EMBL/GenBank/DDBJ databases">
        <title>De novo assembly and phasing of dikaryotic genomes from two isolates of Puccinia coronata f. sp. avenae, the causal agent of oat crown rust.</title>
        <authorList>
            <person name="Miller M.E."/>
            <person name="Zhang Y."/>
            <person name="Omidvar V."/>
            <person name="Sperschneider J."/>
            <person name="Schwessinger B."/>
            <person name="Raley C."/>
            <person name="Palmer J.M."/>
            <person name="Garnica D."/>
            <person name="Upadhyaya N."/>
            <person name="Rathjen J."/>
            <person name="Taylor J.M."/>
            <person name="Park R.F."/>
            <person name="Dodds P.N."/>
            <person name="Hirsch C.D."/>
            <person name="Kianian S.F."/>
            <person name="Figueroa M."/>
        </authorList>
    </citation>
    <scope>NUCLEOTIDE SEQUENCE [LARGE SCALE GENOMIC DNA]</scope>
    <source>
        <strain evidence="2">12NC29</strain>
    </source>
</reference>
<evidence type="ECO:0000313" key="4">
    <source>
        <dbReference type="Proteomes" id="UP000235388"/>
    </source>
</evidence>
<keyword evidence="4" id="KW-1185">Reference proteome</keyword>
<dbReference type="EMBL" id="PGCJ01000046">
    <property type="protein sequence ID" value="PLW54400.1"/>
    <property type="molecule type" value="Genomic_DNA"/>
</dbReference>
<organism evidence="2 4">
    <name type="scientific">Puccinia coronata f. sp. avenae</name>
    <dbReference type="NCBI Taxonomy" id="200324"/>
    <lineage>
        <taxon>Eukaryota</taxon>
        <taxon>Fungi</taxon>
        <taxon>Dikarya</taxon>
        <taxon>Basidiomycota</taxon>
        <taxon>Pucciniomycotina</taxon>
        <taxon>Pucciniomycetes</taxon>
        <taxon>Pucciniales</taxon>
        <taxon>Pucciniaceae</taxon>
        <taxon>Puccinia</taxon>
    </lineage>
</organism>
<protein>
    <submittedName>
        <fullName evidence="2">Uncharacterized protein</fullName>
    </submittedName>
</protein>
<evidence type="ECO:0000313" key="3">
    <source>
        <dbReference type="EMBL" id="PLW54400.1"/>
    </source>
</evidence>
<sequence>MSVQDALQLRPASTVGGVPTKLPSRQFDRPFHSGPGRENWVAFPKFPTGPPELNVLANERITWATLNHKESVLAYVFGFEKYFRSRFHHAFQHQPHQIQMATFPVAHSTLTCGFYQFYASDTKQ</sequence>
<dbReference type="Proteomes" id="UP000235388">
    <property type="component" value="Unassembled WGS sequence"/>
</dbReference>
<evidence type="ECO:0000313" key="2">
    <source>
        <dbReference type="EMBL" id="PLW08216.1"/>
    </source>
</evidence>
<proteinExistence type="predicted"/>
<accession>A0A2N5S4Q6</accession>
<evidence type="ECO:0000256" key="1">
    <source>
        <dbReference type="SAM" id="MobiDB-lite"/>
    </source>
</evidence>
<gene>
    <name evidence="3" type="ORF">PCANC_04752</name>
    <name evidence="2" type="ORF">PCANC_22100</name>
</gene>
<comment type="caution">
    <text evidence="2">The sequence shown here is derived from an EMBL/GenBank/DDBJ whole genome shotgun (WGS) entry which is preliminary data.</text>
</comment>
<name>A0A2N5S4Q6_9BASI</name>
<feature type="region of interest" description="Disordered" evidence="1">
    <location>
        <begin position="14"/>
        <end position="36"/>
    </location>
</feature>
<dbReference type="AlphaFoldDB" id="A0A2N5S4Q6"/>